<dbReference type="Proteomes" id="UP001623041">
    <property type="component" value="Unassembled WGS sequence"/>
</dbReference>
<comment type="caution">
    <text evidence="2">The sequence shown here is derived from an EMBL/GenBank/DDBJ whole genome shotgun (WGS) entry which is preliminary data.</text>
</comment>
<gene>
    <name evidence="2" type="ORF">ACJEBI_16035</name>
</gene>
<evidence type="ECO:0000256" key="1">
    <source>
        <dbReference type="SAM" id="Phobius"/>
    </source>
</evidence>
<protein>
    <submittedName>
        <fullName evidence="2">Uncharacterized protein</fullName>
    </submittedName>
</protein>
<evidence type="ECO:0000313" key="3">
    <source>
        <dbReference type="Proteomes" id="UP001623041"/>
    </source>
</evidence>
<dbReference type="EMBL" id="JBJHQH010000011">
    <property type="protein sequence ID" value="MFK9092983.1"/>
    <property type="molecule type" value="Genomic_DNA"/>
</dbReference>
<keyword evidence="1" id="KW-0472">Membrane</keyword>
<dbReference type="RefSeq" id="WP_406581534.1">
    <property type="nucleotide sequence ID" value="NZ_JBJHQH010000011.1"/>
</dbReference>
<feature type="transmembrane region" description="Helical" evidence="1">
    <location>
        <begin position="32"/>
        <end position="50"/>
    </location>
</feature>
<evidence type="ECO:0000313" key="2">
    <source>
        <dbReference type="EMBL" id="MFK9092983.1"/>
    </source>
</evidence>
<organism evidence="2 3">
    <name type="scientific">Bacillus salipaludis</name>
    <dbReference type="NCBI Taxonomy" id="2547811"/>
    <lineage>
        <taxon>Bacteria</taxon>
        <taxon>Bacillati</taxon>
        <taxon>Bacillota</taxon>
        <taxon>Bacilli</taxon>
        <taxon>Bacillales</taxon>
        <taxon>Bacillaceae</taxon>
        <taxon>Bacillus</taxon>
    </lineage>
</organism>
<proteinExistence type="predicted"/>
<reference evidence="2 3" key="1">
    <citation type="submission" date="2024-11" db="EMBL/GenBank/DDBJ databases">
        <authorList>
            <person name="Lucas J.A."/>
        </authorList>
    </citation>
    <scope>NUCLEOTIDE SEQUENCE [LARGE SCALE GENOMIC DNA]</scope>
    <source>
        <strain evidence="2 3">Z 5.4</strain>
    </source>
</reference>
<keyword evidence="1" id="KW-0812">Transmembrane</keyword>
<sequence>MSNLQLKLEAFIEDVNREDGLTLHLFEKITRTLFSLIKCAGIPFVLYLLFQITSW</sequence>
<keyword evidence="3" id="KW-1185">Reference proteome</keyword>
<keyword evidence="1" id="KW-1133">Transmembrane helix</keyword>
<name>A0ABW8RHM0_9BACI</name>
<accession>A0ABW8RHM0</accession>